<dbReference type="InterPro" id="IPR036737">
    <property type="entry name" value="OmpA-like_sf"/>
</dbReference>
<dbReference type="InterPro" id="IPR050330">
    <property type="entry name" value="Bact_OuterMem_StrucFunc"/>
</dbReference>
<reference evidence="6" key="1">
    <citation type="submission" date="2006-08" db="EMBL/GenBank/DDBJ databases">
        <title>Complete sequence of Alkalilimnicola ehrilichei MLHE-1.</title>
        <authorList>
            <person name="Copeland A."/>
            <person name="Lucas S."/>
            <person name="Lapidus A."/>
            <person name="Barry K."/>
            <person name="Detter J.C."/>
            <person name="Glavina del Rio T."/>
            <person name="Hammon N."/>
            <person name="Israni S."/>
            <person name="Dalin E."/>
            <person name="Tice H."/>
            <person name="Pitluck S."/>
            <person name="Sims D."/>
            <person name="Brettin T."/>
            <person name="Bruce D."/>
            <person name="Han C."/>
            <person name="Tapia R."/>
            <person name="Gilna P."/>
            <person name="Schmutz J."/>
            <person name="Larimer F."/>
            <person name="Land M."/>
            <person name="Hauser L."/>
            <person name="Kyrpides N."/>
            <person name="Mikhailova N."/>
            <person name="Oremland R.S."/>
            <person name="Hoeft S.E."/>
            <person name="Switzer-Blum J."/>
            <person name="Kulp T."/>
            <person name="King G."/>
            <person name="Tabita R."/>
            <person name="Witte B."/>
            <person name="Santini J.M."/>
            <person name="Basu P."/>
            <person name="Hollibaugh J.T."/>
            <person name="Xie G."/>
            <person name="Stolz J.F."/>
            <person name="Richardson P."/>
        </authorList>
    </citation>
    <scope>NUCLEOTIDE SEQUENCE [LARGE SCALE GENOMIC DNA]</scope>
    <source>
        <strain evidence="6">ATCC BAA-1101 / DSM 17681 / MLHE-1</strain>
    </source>
</reference>
<keyword evidence="2" id="KW-0175">Coiled coil</keyword>
<dbReference type="PANTHER" id="PTHR30329">
    <property type="entry name" value="STATOR ELEMENT OF FLAGELLAR MOTOR COMPLEX"/>
    <property type="match status" value="1"/>
</dbReference>
<dbReference type="InterPro" id="IPR006665">
    <property type="entry name" value="OmpA-like"/>
</dbReference>
<feature type="coiled-coil region" evidence="2">
    <location>
        <begin position="54"/>
        <end position="179"/>
    </location>
</feature>
<feature type="transmembrane region" description="Helical" evidence="3">
    <location>
        <begin position="21"/>
        <end position="43"/>
    </location>
</feature>
<keyword evidence="3" id="KW-1133">Transmembrane helix</keyword>
<evidence type="ECO:0000256" key="1">
    <source>
        <dbReference type="PROSITE-ProRule" id="PRU00473"/>
    </source>
</evidence>
<protein>
    <submittedName>
        <fullName evidence="5">OmpA/MotB domain protein</fullName>
    </submittedName>
</protein>
<dbReference type="KEGG" id="aeh:Mlg_2831"/>
<dbReference type="SUPFAM" id="SSF57997">
    <property type="entry name" value="Tropomyosin"/>
    <property type="match status" value="1"/>
</dbReference>
<dbReference type="Gene3D" id="3.30.1330.60">
    <property type="entry name" value="OmpA-like domain"/>
    <property type="match status" value="1"/>
</dbReference>
<gene>
    <name evidence="5" type="ordered locus">Mlg_2831</name>
</gene>
<name>Q0A4R6_ALKEH</name>
<proteinExistence type="predicted"/>
<dbReference type="RefSeq" id="WP_011630564.1">
    <property type="nucleotide sequence ID" value="NC_008340.1"/>
</dbReference>
<dbReference type="CDD" id="cd07185">
    <property type="entry name" value="OmpA_C-like"/>
    <property type="match status" value="1"/>
</dbReference>
<dbReference type="HOGENOM" id="CLU_016890_14_3_6"/>
<feature type="domain" description="OmpA-like" evidence="4">
    <location>
        <begin position="236"/>
        <end position="362"/>
    </location>
</feature>
<organism evidence="5 6">
    <name type="scientific">Alkalilimnicola ehrlichii (strain ATCC BAA-1101 / DSM 17681 / MLHE-1)</name>
    <dbReference type="NCBI Taxonomy" id="187272"/>
    <lineage>
        <taxon>Bacteria</taxon>
        <taxon>Pseudomonadati</taxon>
        <taxon>Pseudomonadota</taxon>
        <taxon>Gammaproteobacteria</taxon>
        <taxon>Chromatiales</taxon>
        <taxon>Ectothiorhodospiraceae</taxon>
        <taxon>Alkalilimnicola</taxon>
    </lineage>
</organism>
<keyword evidence="3" id="KW-0812">Transmembrane</keyword>
<dbReference type="eggNOG" id="COG1196">
    <property type="taxonomic scope" value="Bacteria"/>
</dbReference>
<dbReference type="SUPFAM" id="SSF103088">
    <property type="entry name" value="OmpA-like"/>
    <property type="match status" value="1"/>
</dbReference>
<dbReference type="AlphaFoldDB" id="Q0A4R6"/>
<dbReference type="Proteomes" id="UP000001962">
    <property type="component" value="Chromosome"/>
</dbReference>
<sequence>MLEDTRRRRRGLNIWPGYVDALATLLLLFVFVLSLFMVAQYVLSDALSGREAALARLQADIDALTEIIALEREERAGVEEELAELEARLVATLAERDQARARVSTLEAQQAALEDSLADQEEALDEAAARRAELRDRLAGREADLARERALTDEQAARIDRLHRQIIALREQLTALSEALDLSEATAAAQRAEIRDLGQRLNLALAERVQELARYRSEFFGRLREVLGDHPDIRIEGDRFLFQSELLFATASADLGGEGREQLEGLATTLHELRGRIPDDLDWVLQVEGHTDRRPIRTAEFPSNWELSTARAQTIVRYLMDQGIPPERLAAAGFAEYHPVDDRDTPEAWARNRRIELRLTNR</sequence>
<evidence type="ECO:0000313" key="5">
    <source>
        <dbReference type="EMBL" id="ABI58171.1"/>
    </source>
</evidence>
<evidence type="ECO:0000313" key="6">
    <source>
        <dbReference type="Proteomes" id="UP000001962"/>
    </source>
</evidence>
<evidence type="ECO:0000256" key="3">
    <source>
        <dbReference type="SAM" id="Phobius"/>
    </source>
</evidence>
<keyword evidence="6" id="KW-1185">Reference proteome</keyword>
<dbReference type="PROSITE" id="PS51123">
    <property type="entry name" value="OMPA_2"/>
    <property type="match status" value="1"/>
</dbReference>
<accession>Q0A4R6</accession>
<dbReference type="eggNOG" id="COG1360">
    <property type="taxonomic scope" value="Bacteria"/>
</dbReference>
<evidence type="ECO:0000259" key="4">
    <source>
        <dbReference type="PROSITE" id="PS51123"/>
    </source>
</evidence>
<dbReference type="GO" id="GO:0016020">
    <property type="term" value="C:membrane"/>
    <property type="evidence" value="ECO:0007669"/>
    <property type="project" value="UniProtKB-UniRule"/>
</dbReference>
<dbReference type="Pfam" id="PF00691">
    <property type="entry name" value="OmpA"/>
    <property type="match status" value="1"/>
</dbReference>
<keyword evidence="1 3" id="KW-0472">Membrane</keyword>
<dbReference type="OrthoDB" id="9815217at2"/>
<dbReference type="PANTHER" id="PTHR30329:SF21">
    <property type="entry name" value="LIPOPROTEIN YIAD-RELATED"/>
    <property type="match status" value="1"/>
</dbReference>
<dbReference type="NCBIfam" id="NF006543">
    <property type="entry name" value="PRK09039.1-2"/>
    <property type="match status" value="1"/>
</dbReference>
<dbReference type="EMBL" id="CP000453">
    <property type="protein sequence ID" value="ABI58171.1"/>
    <property type="molecule type" value="Genomic_DNA"/>
</dbReference>
<evidence type="ECO:0000256" key="2">
    <source>
        <dbReference type="SAM" id="Coils"/>
    </source>
</evidence>